<keyword evidence="4" id="KW-1185">Reference proteome</keyword>
<organism evidence="3 4">
    <name type="scientific">Methylomonas fluvii</name>
    <dbReference type="NCBI Taxonomy" id="1854564"/>
    <lineage>
        <taxon>Bacteria</taxon>
        <taxon>Pseudomonadati</taxon>
        <taxon>Pseudomonadota</taxon>
        <taxon>Gammaproteobacteria</taxon>
        <taxon>Methylococcales</taxon>
        <taxon>Methylococcaceae</taxon>
        <taxon>Methylomonas</taxon>
    </lineage>
</organism>
<reference evidence="3 4" key="1">
    <citation type="submission" date="2020-09" db="EMBL/GenBank/DDBJ databases">
        <title>Methylomonas albis sp. nov. and Methylomonas fluvii sp. nov.: Two cold-adapted methanotrophs from the River Elbe and an amended description of Methylovulum psychrotolerans strain Eb1.</title>
        <authorList>
            <person name="Bussmann I.K."/>
            <person name="Klings K.-W."/>
            <person name="Warnstedt J."/>
            <person name="Hoppert M."/>
            <person name="Saborowski A."/>
            <person name="Horn F."/>
            <person name="Liebner S."/>
        </authorList>
    </citation>
    <scope>NUCLEOTIDE SEQUENCE [LARGE SCALE GENOMIC DNA]</scope>
    <source>
        <strain evidence="3 4">EbB</strain>
    </source>
</reference>
<protein>
    <submittedName>
        <fullName evidence="3">Cysteine hydrolase</fullName>
    </submittedName>
</protein>
<proteinExistence type="predicted"/>
<dbReference type="EMBL" id="JACXST010000001">
    <property type="protein sequence ID" value="MBD9359486.1"/>
    <property type="molecule type" value="Genomic_DNA"/>
</dbReference>
<dbReference type="Pfam" id="PF00857">
    <property type="entry name" value="Isochorismatase"/>
    <property type="match status" value="1"/>
</dbReference>
<comment type="caution">
    <text evidence="3">The sequence shown here is derived from an EMBL/GenBank/DDBJ whole genome shotgun (WGS) entry which is preliminary data.</text>
</comment>
<dbReference type="RefSeq" id="WP_192392363.1">
    <property type="nucleotide sequence ID" value="NZ_CAJHIU010000001.1"/>
</dbReference>
<evidence type="ECO:0000259" key="2">
    <source>
        <dbReference type="Pfam" id="PF00857"/>
    </source>
</evidence>
<dbReference type="PANTHER" id="PTHR43540:SF16">
    <property type="entry name" value="ISOCHORISMATASE-LIKE DOMAIN-CONTAINING PROTEIN"/>
    <property type="match status" value="1"/>
</dbReference>
<gene>
    <name evidence="3" type="ORF">EBB_02785</name>
</gene>
<dbReference type="SUPFAM" id="SSF52499">
    <property type="entry name" value="Isochorismatase-like hydrolases"/>
    <property type="match status" value="1"/>
</dbReference>
<dbReference type="InterPro" id="IPR050272">
    <property type="entry name" value="Isochorismatase-like_hydrls"/>
</dbReference>
<dbReference type="Proteomes" id="UP000641152">
    <property type="component" value="Unassembled WGS sequence"/>
</dbReference>
<dbReference type="InterPro" id="IPR000868">
    <property type="entry name" value="Isochorismatase-like_dom"/>
</dbReference>
<sequence length="200" mass="21669">MNSKQTAVVLLELQNDFLTEGGKLYPLLKSVLETYDVKAHQNLLIRAARASGMLIVHVPIGFSADYREMGDAPYGILQAVKNAGALIKDTWGSAIADGVDIQSGDIVIEGKSGIDAFAGTHLDFVLRTHGITTIALAGQLTNICIESTMRAAYDKGYRAIGITDATATIGLEQYDASIEHNWPMFSEPMTHRQFLDRVAA</sequence>
<evidence type="ECO:0000313" key="3">
    <source>
        <dbReference type="EMBL" id="MBD9359486.1"/>
    </source>
</evidence>
<dbReference type="CDD" id="cd00431">
    <property type="entry name" value="cysteine_hydrolases"/>
    <property type="match status" value="1"/>
</dbReference>
<keyword evidence="1 3" id="KW-0378">Hydrolase</keyword>
<name>A0ABR9D9Q4_9GAMM</name>
<feature type="domain" description="Isochorismatase-like" evidence="2">
    <location>
        <begin position="6"/>
        <end position="193"/>
    </location>
</feature>
<dbReference type="GO" id="GO:0016787">
    <property type="term" value="F:hydrolase activity"/>
    <property type="evidence" value="ECO:0007669"/>
    <property type="project" value="UniProtKB-KW"/>
</dbReference>
<evidence type="ECO:0000256" key="1">
    <source>
        <dbReference type="ARBA" id="ARBA00022801"/>
    </source>
</evidence>
<dbReference type="InterPro" id="IPR036380">
    <property type="entry name" value="Isochorismatase-like_sf"/>
</dbReference>
<evidence type="ECO:0000313" key="4">
    <source>
        <dbReference type="Proteomes" id="UP000641152"/>
    </source>
</evidence>
<accession>A0ABR9D9Q4</accession>
<dbReference type="Gene3D" id="3.40.50.850">
    <property type="entry name" value="Isochorismatase-like"/>
    <property type="match status" value="1"/>
</dbReference>
<dbReference type="PANTHER" id="PTHR43540">
    <property type="entry name" value="PEROXYUREIDOACRYLATE/UREIDOACRYLATE AMIDOHYDROLASE-RELATED"/>
    <property type="match status" value="1"/>
</dbReference>